<organism evidence="3">
    <name type="scientific">Pseudo-nitzschia australis</name>
    <dbReference type="NCBI Taxonomy" id="44445"/>
    <lineage>
        <taxon>Eukaryota</taxon>
        <taxon>Sar</taxon>
        <taxon>Stramenopiles</taxon>
        <taxon>Ochrophyta</taxon>
        <taxon>Bacillariophyta</taxon>
        <taxon>Bacillariophyceae</taxon>
        <taxon>Bacillariophycidae</taxon>
        <taxon>Bacillariales</taxon>
        <taxon>Bacillariaceae</taxon>
        <taxon>Pseudo-nitzschia</taxon>
    </lineage>
</organism>
<dbReference type="PANTHER" id="PTHR40855">
    <property type="entry name" value="DIOX_N DOMAIN-CONTAINING PROTEIN"/>
    <property type="match status" value="1"/>
</dbReference>
<feature type="compositionally biased region" description="Acidic residues" evidence="1">
    <location>
        <begin position="712"/>
        <end position="724"/>
    </location>
</feature>
<proteinExistence type="predicted"/>
<evidence type="ECO:0000256" key="1">
    <source>
        <dbReference type="SAM" id="MobiDB-lite"/>
    </source>
</evidence>
<dbReference type="AlphaFoldDB" id="A0A7S4EFQ4"/>
<name>A0A7S4EFQ4_9STRA</name>
<dbReference type="PANTHER" id="PTHR40855:SF1">
    <property type="entry name" value="CLAVAMINATE SYNTHASE-LIKE PROTEIN"/>
    <property type="match status" value="1"/>
</dbReference>
<feature type="region of interest" description="Disordered" evidence="1">
    <location>
        <begin position="690"/>
        <end position="724"/>
    </location>
</feature>
<reference evidence="3" key="1">
    <citation type="submission" date="2021-01" db="EMBL/GenBank/DDBJ databases">
        <authorList>
            <person name="Corre E."/>
            <person name="Pelletier E."/>
            <person name="Niang G."/>
            <person name="Scheremetjew M."/>
            <person name="Finn R."/>
            <person name="Kale V."/>
            <person name="Holt S."/>
            <person name="Cochrane G."/>
            <person name="Meng A."/>
            <person name="Brown T."/>
            <person name="Cohen L."/>
        </authorList>
    </citation>
    <scope>NUCLEOTIDE SEQUENCE</scope>
    <source>
        <strain evidence="3">10249 10 AB</strain>
    </source>
</reference>
<evidence type="ECO:0000256" key="2">
    <source>
        <dbReference type="SAM" id="SignalP"/>
    </source>
</evidence>
<feature type="chain" id="PRO_5031069754" evidence="2">
    <location>
        <begin position="18"/>
        <end position="747"/>
    </location>
</feature>
<feature type="compositionally biased region" description="Basic and acidic residues" evidence="1">
    <location>
        <begin position="690"/>
        <end position="711"/>
    </location>
</feature>
<protein>
    <submittedName>
        <fullName evidence="3">Uncharacterized protein</fullName>
    </submittedName>
</protein>
<sequence>MRFSLAVSALLFSSVAASDSKKSAFTPLRVHYDDVLTARFSLLDALEDSSGIVSMTNLPENFAAIKKEVMGNLLSCVLDQQQQQDGGSGVVAEQSFSDGTVRRSLATATTVEEGPLPLELDETALAACRSFQTNVERFRAIALLATQRFTAALSREMEPHLTKPLLTKKGDDSNSSYDTIEDLVENGVQLEHFHTYQKIEGVGEQYDDKDDETNMTTIDLHADQGFFIAFTPGMMIGKDNKADASGGFYIVEEDSNDIPIHVDFDVETDDLVFMLGDGVNQYINNRFIDGENNGRRHLRATPHSVSLKVHDPDQARVWYGRMVLPPNDALVAAETTQTTLTYGEIRRRLVETPDAYVPAGLGCSSPTMRALQHADNHDDPSACDKGSLFCWARCMELADYELTEEMCAEQNLDLKCINPRGQFTSGERHGDFWPACSNTTLALTPYPEILQKNEDICTNATWDAFVAGPDDVVYDHSFNLKTEKNNGTVLQWSVVDEEQGIVKGRLVFNDVFGWLSLGFADPEGKHNGMNGANILMALPGGNYSSKFGLEVPGMTEPGSDEISIEISKKRSAALAALANPEGSSIQEFQINPEGSSFRHWNDSGVEKAPNSMDIHVTECATSMTFETDNINGQKFSMTGMDDMIWGGNSHDYHVGYHGRANRARFYINWMTGEGEFWVKEVVVPVVDEPKKEEPAPVEEADKKEEPARVEEDSSDYMDSADEIDDSGTDRLSEYFVFFAAAIISLLI</sequence>
<dbReference type="EMBL" id="HBIX01003517">
    <property type="protein sequence ID" value="CAE0709989.1"/>
    <property type="molecule type" value="Transcribed_RNA"/>
</dbReference>
<accession>A0A7S4EFQ4</accession>
<evidence type="ECO:0000313" key="3">
    <source>
        <dbReference type="EMBL" id="CAE0709989.1"/>
    </source>
</evidence>
<gene>
    <name evidence="3" type="ORF">PAUS00366_LOCUS2709</name>
</gene>
<keyword evidence="2" id="KW-0732">Signal</keyword>
<feature type="signal peptide" evidence="2">
    <location>
        <begin position="1"/>
        <end position="17"/>
    </location>
</feature>